<dbReference type="EMBL" id="MCGQ01000027">
    <property type="protein sequence ID" value="OXY91788.1"/>
    <property type="molecule type" value="Genomic_DNA"/>
</dbReference>
<gene>
    <name evidence="1" type="ORF">BEK98_28860</name>
</gene>
<name>A0A233S7Z0_STRDA</name>
<dbReference type="Proteomes" id="UP000215483">
    <property type="component" value="Unassembled WGS sequence"/>
</dbReference>
<keyword evidence="2" id="KW-1185">Reference proteome</keyword>
<reference evidence="1 2" key="1">
    <citation type="submission" date="2016-07" db="EMBL/GenBank/DDBJ databases">
        <title>Draft genome of Streptomyces diastatochromogenes.</title>
        <authorList>
            <person name="Podduturi R."/>
            <person name="Lukassen M.B."/>
            <person name="Clausen N."/>
            <person name="Nielsen J.L."/>
            <person name="Jorgensen N.O."/>
        </authorList>
    </citation>
    <scope>NUCLEOTIDE SEQUENCE [LARGE SCALE GENOMIC DNA]</scope>
    <source>
        <strain evidence="1 2">DSM 40608</strain>
    </source>
</reference>
<evidence type="ECO:0000313" key="1">
    <source>
        <dbReference type="EMBL" id="OXY91788.1"/>
    </source>
</evidence>
<comment type="caution">
    <text evidence="1">The sequence shown here is derived from an EMBL/GenBank/DDBJ whole genome shotgun (WGS) entry which is preliminary data.</text>
</comment>
<dbReference type="RefSeq" id="WP_094219805.1">
    <property type="nucleotide sequence ID" value="NZ_MCGQ01000027.1"/>
</dbReference>
<dbReference type="AlphaFoldDB" id="A0A233S7Z0"/>
<accession>A0A233S7Z0</accession>
<proteinExistence type="predicted"/>
<protein>
    <submittedName>
        <fullName evidence="1">Uncharacterized protein</fullName>
    </submittedName>
</protein>
<sequence>MSTLNDAHNDPLESARFAYEQHVQTCRQCRADAAPCAVAKHLLRLYNLARRDRLRATGHQAQ</sequence>
<evidence type="ECO:0000313" key="2">
    <source>
        <dbReference type="Proteomes" id="UP000215483"/>
    </source>
</evidence>
<organism evidence="1 2">
    <name type="scientific">Streptomyces diastatochromogenes</name>
    <dbReference type="NCBI Taxonomy" id="42236"/>
    <lineage>
        <taxon>Bacteria</taxon>
        <taxon>Bacillati</taxon>
        <taxon>Actinomycetota</taxon>
        <taxon>Actinomycetes</taxon>
        <taxon>Kitasatosporales</taxon>
        <taxon>Streptomycetaceae</taxon>
        <taxon>Streptomyces</taxon>
    </lineage>
</organism>
<dbReference type="OrthoDB" id="4262325at2"/>